<evidence type="ECO:0000313" key="9">
    <source>
        <dbReference type="Proteomes" id="UP000275408"/>
    </source>
</evidence>
<dbReference type="Pfam" id="PF23598">
    <property type="entry name" value="LRR_14"/>
    <property type="match status" value="1"/>
</dbReference>
<organism evidence="8 9">
    <name type="scientific">Pocillopora damicornis</name>
    <name type="common">Cauliflower coral</name>
    <name type="synonym">Millepora damicornis</name>
    <dbReference type="NCBI Taxonomy" id="46731"/>
    <lineage>
        <taxon>Eukaryota</taxon>
        <taxon>Metazoa</taxon>
        <taxon>Cnidaria</taxon>
        <taxon>Anthozoa</taxon>
        <taxon>Hexacorallia</taxon>
        <taxon>Scleractinia</taxon>
        <taxon>Astrocoeniina</taxon>
        <taxon>Pocilloporidae</taxon>
        <taxon>Pocillopora</taxon>
    </lineage>
</organism>
<dbReference type="SUPFAM" id="SSF50156">
    <property type="entry name" value="PDZ domain-like"/>
    <property type="match status" value="1"/>
</dbReference>
<feature type="compositionally biased region" description="Basic and acidic residues" evidence="5">
    <location>
        <begin position="1132"/>
        <end position="1144"/>
    </location>
</feature>
<feature type="compositionally biased region" description="Basic and acidic residues" evidence="5">
    <location>
        <begin position="1398"/>
        <end position="1457"/>
    </location>
</feature>
<name>A0A3M6UYV8_POCDA</name>
<feature type="compositionally biased region" description="Polar residues" evidence="5">
    <location>
        <begin position="1166"/>
        <end position="1181"/>
    </location>
</feature>
<dbReference type="GO" id="GO:0045197">
    <property type="term" value="P:establishment or maintenance of epithelial cell apical/basal polarity"/>
    <property type="evidence" value="ECO:0007669"/>
    <property type="project" value="TreeGrafter"/>
</dbReference>
<dbReference type="GO" id="GO:0005912">
    <property type="term" value="C:adherens junction"/>
    <property type="evidence" value="ECO:0007669"/>
    <property type="project" value="TreeGrafter"/>
</dbReference>
<dbReference type="InterPro" id="IPR036028">
    <property type="entry name" value="SH3-like_dom_sf"/>
</dbReference>
<feature type="compositionally biased region" description="Acidic residues" evidence="5">
    <location>
        <begin position="889"/>
        <end position="898"/>
    </location>
</feature>
<feature type="domain" description="PDZ" evidence="7">
    <location>
        <begin position="905"/>
        <end position="963"/>
    </location>
</feature>
<feature type="region of interest" description="Disordered" evidence="5">
    <location>
        <begin position="1198"/>
        <end position="1226"/>
    </location>
</feature>
<dbReference type="InterPro" id="IPR032675">
    <property type="entry name" value="LRR_dom_sf"/>
</dbReference>
<evidence type="ECO:0000259" key="6">
    <source>
        <dbReference type="PROSITE" id="PS50002"/>
    </source>
</evidence>
<feature type="region of interest" description="Disordered" evidence="5">
    <location>
        <begin position="1247"/>
        <end position="1268"/>
    </location>
</feature>
<keyword evidence="3" id="KW-0677">Repeat</keyword>
<evidence type="ECO:0000256" key="1">
    <source>
        <dbReference type="ARBA" id="ARBA00022443"/>
    </source>
</evidence>
<dbReference type="EMBL" id="RCHS01000457">
    <property type="protein sequence ID" value="RMX58769.1"/>
    <property type="molecule type" value="Genomic_DNA"/>
</dbReference>
<dbReference type="GO" id="GO:0014069">
    <property type="term" value="C:postsynaptic density"/>
    <property type="evidence" value="ECO:0007669"/>
    <property type="project" value="TreeGrafter"/>
</dbReference>
<dbReference type="GO" id="GO:0098968">
    <property type="term" value="P:neurotransmitter receptor transport postsynaptic membrane to endosome"/>
    <property type="evidence" value="ECO:0007669"/>
    <property type="project" value="TreeGrafter"/>
</dbReference>
<feature type="compositionally biased region" description="Basic and acidic residues" evidence="5">
    <location>
        <begin position="1371"/>
        <end position="1382"/>
    </location>
</feature>
<evidence type="ECO:0000256" key="3">
    <source>
        <dbReference type="ARBA" id="ARBA00022737"/>
    </source>
</evidence>
<feature type="region of interest" description="Disordered" evidence="5">
    <location>
        <begin position="495"/>
        <end position="579"/>
    </location>
</feature>
<dbReference type="FunFam" id="3.80.10.10:FF:000118">
    <property type="entry name" value="Leucine rich repeat containing 7"/>
    <property type="match status" value="1"/>
</dbReference>
<reference evidence="8 9" key="1">
    <citation type="journal article" date="2018" name="Sci. Rep.">
        <title>Comparative analysis of the Pocillopora damicornis genome highlights role of immune system in coral evolution.</title>
        <authorList>
            <person name="Cunning R."/>
            <person name="Bay R.A."/>
            <person name="Gillette P."/>
            <person name="Baker A.C."/>
            <person name="Traylor-Knowles N."/>
        </authorList>
    </citation>
    <scope>NUCLEOTIDE SEQUENCE [LARGE SCALE GENOMIC DNA]</scope>
    <source>
        <strain evidence="8">RSMAS</strain>
        <tissue evidence="8">Whole animal</tissue>
    </source>
</reference>
<dbReference type="InterPro" id="IPR001478">
    <property type="entry name" value="PDZ"/>
</dbReference>
<feature type="compositionally biased region" description="Low complexity" evidence="5">
    <location>
        <begin position="868"/>
        <end position="887"/>
    </location>
</feature>
<dbReference type="STRING" id="46731.A0A3M6UYV8"/>
<dbReference type="InterPro" id="IPR036034">
    <property type="entry name" value="PDZ_sf"/>
</dbReference>
<dbReference type="InterPro" id="IPR001611">
    <property type="entry name" value="Leu-rich_rpt"/>
</dbReference>
<feature type="region of interest" description="Disordered" evidence="5">
    <location>
        <begin position="1052"/>
        <end position="1082"/>
    </location>
</feature>
<protein>
    <recommendedName>
        <fullName evidence="10">PDZ domain-containing protein</fullName>
    </recommendedName>
</protein>
<feature type="domain" description="SH3" evidence="6">
    <location>
        <begin position="1468"/>
        <end position="1530"/>
    </location>
</feature>
<dbReference type="Gene3D" id="2.30.42.10">
    <property type="match status" value="1"/>
</dbReference>
<dbReference type="SUPFAM" id="SSF52047">
    <property type="entry name" value="RNI-like"/>
    <property type="match status" value="1"/>
</dbReference>
<dbReference type="Pfam" id="PF00595">
    <property type="entry name" value="PDZ"/>
    <property type="match status" value="1"/>
</dbReference>
<dbReference type="Gene3D" id="2.30.30.40">
    <property type="entry name" value="SH3 Domains"/>
    <property type="match status" value="1"/>
</dbReference>
<dbReference type="GO" id="GO:0019901">
    <property type="term" value="F:protein kinase binding"/>
    <property type="evidence" value="ECO:0007669"/>
    <property type="project" value="TreeGrafter"/>
</dbReference>
<dbReference type="InterPro" id="IPR055414">
    <property type="entry name" value="LRR_R13L4/SHOC2-like"/>
</dbReference>
<dbReference type="InterPro" id="IPR050614">
    <property type="entry name" value="Synaptic_Scaffolding_LAP-MAGUK"/>
</dbReference>
<keyword evidence="1 4" id="KW-0728">SH3 domain</keyword>
<keyword evidence="2" id="KW-0433">Leucine-rich repeat</keyword>
<dbReference type="GO" id="GO:0098609">
    <property type="term" value="P:cell-cell adhesion"/>
    <property type="evidence" value="ECO:0007669"/>
    <property type="project" value="TreeGrafter"/>
</dbReference>
<dbReference type="GO" id="GO:0043113">
    <property type="term" value="P:receptor clustering"/>
    <property type="evidence" value="ECO:0007669"/>
    <property type="project" value="TreeGrafter"/>
</dbReference>
<dbReference type="OrthoDB" id="5986624at2759"/>
<dbReference type="InterPro" id="IPR003591">
    <property type="entry name" value="Leu-rich_rpt_typical-subtyp"/>
</dbReference>
<sequence length="1588" mass="177569">MRRWGGLKSCFSVECEGNGEMAVFDLRHCNLTSVPTDIFKAEPNLEELYLDANQIRELPRALFGLQSLLILGLSDNELTVLPSAVSNLANLREVDISKNGIIDLPESLKNCKCLEQFDASVNPIGKIPDGFTQLLNLTHVYLNDAFLDRLPSNFGRLSKLKILELRENHLRSLPESMSYFTQLERLDIGSNEFIELPAVVGCLVNLKELWMDNNGVRELPPEIGLLRQLLFLDVSKNRLERLPPEIECLQSLTDLYLSNNVLLELLDNIGSLGNLQTLKVDENHLAELPASIGRLSYLEELVINHNELESLPASIGLLRKLRILYADENFLEAIPLELGSCISMTILSLRDNRLVRIPDDIGRMPNLQVINLACNRLECLPYTFRKLTTLKALWLSENQSKPMVPLQSDFDHGTQSHILTCYMFPQQPPADEVSEEYSEDSAGSIPASLLEEQIRQRSSIVFNIDEDDYLTRLTRYQSPYPKDVKDRATQYLASRRQQQQEIEAPQSNSTHGQQQQPPVPVVVQSVDRGELPQLTRPQEVRTVEVPWYEDQPPVPTQTSEQRRGQPAAVVHPLSSSQRLISNGITQRSNTGNGQGDQNREPQLVKVNQAIVRSIPGERLIGGQSSGQEVAAARIPPVYQPPPPYTPRENRTSHPHSRTGGSEGSVESQHSFREEMPSVSSYQGRPGARLWSTSSGGGRESGGSQTGEMHSFNEEEPSFVQSPLRPPSYYEATNQTDRAPFESTVRHVLSTSRTVPNSVVINGLNGNNRSPPPQYTVQPEAFAQLPVKHILPEPAVPLNASRQPVAPGRPEVNGSHTFNISQEDAARFENRVRQLQRERAMERGEVMVDGTQTNVADNRRPHNDASSIRVLNRSNSSESRNSVHSVSSAQEEEDSEPVDNDPTIELIQVEVYKNPNLGFSIAGGVGTTSNPFHPNDHKSIYVTKVQPDGPAAFGLVPGDRILEVTKALVFDAFFFFGGGEWNQPKTCDSRESCDVPETQPMCESTYRAQKGPISNSLRTDKQKIVELSDMEPAGLISTIIMAVPLNEILQKKGSLHRTPPPRAPSNKPPPATRNNPIPNNNTEVNIAQLIPGVKLRKTGMRDSLIAEDVDNKHTADTDEPENELQSIIAKRRAMFDHKEEAEVVKPKKPPKPRPKPSVDNHKPGKENLQTKQRSGSTCSDSSGENKDIILTNKNRNVVCRDSRGDPKLCNLPTMESLGKAPAKPSKPDSLVKLLEKYESKSVIMAPRRSVLQSSSNTSMGDAIVEDNDDGEMYDDVDEIKNQILGGQEDEQGKQEANGIFEENYDDVGGMEENTGSNTQGQNPEPICDENYDDLDTVKEQALQIQNDFVGGHQSFIGGEELYDVLAAEEENRDGKNHGGHDTQIENNNTPPPLPSSSLPRKEKAKKDLKKEMENQKKKEKEELKKKKEDEKRREREEKEEKKRKEEEKKKRERVDKELCRKHKIKPGNENTGIGEAKSNFAGDGKFELPVKERDPLVVVSEKNCPQGKWLVQNTAGHYGYIPTELIQLKIDSDGNRMSAIITEDFYEDVDQYQKGGQIIEEEDDQEVYDDIGGQDPIDEELYEELPADQ</sequence>
<feature type="region of interest" description="Disordered" evidence="5">
    <location>
        <begin position="837"/>
        <end position="899"/>
    </location>
</feature>
<feature type="compositionally biased region" description="Acidic residues" evidence="5">
    <location>
        <begin position="1558"/>
        <end position="1568"/>
    </location>
</feature>
<feature type="compositionally biased region" description="Acidic residues" evidence="5">
    <location>
        <begin position="1575"/>
        <end position="1588"/>
    </location>
</feature>
<feature type="compositionally biased region" description="Pro residues" evidence="5">
    <location>
        <begin position="1057"/>
        <end position="1070"/>
    </location>
</feature>
<feature type="region of interest" description="Disordered" evidence="5">
    <location>
        <begin position="617"/>
        <end position="722"/>
    </location>
</feature>
<evidence type="ECO:0000256" key="4">
    <source>
        <dbReference type="PROSITE-ProRule" id="PRU00192"/>
    </source>
</evidence>
<feature type="compositionally biased region" description="Polar residues" evidence="5">
    <location>
        <begin position="495"/>
        <end position="512"/>
    </location>
</feature>
<dbReference type="SMART" id="SM00369">
    <property type="entry name" value="LRR_TYP"/>
    <property type="match status" value="12"/>
</dbReference>
<comment type="caution">
    <text evidence="8">The sequence shown here is derived from an EMBL/GenBank/DDBJ whole genome shotgun (WGS) entry which is preliminary data.</text>
</comment>
<feature type="region of interest" description="Disordered" evidence="5">
    <location>
        <begin position="800"/>
        <end position="824"/>
    </location>
</feature>
<evidence type="ECO:0000313" key="8">
    <source>
        <dbReference type="EMBL" id="RMX58769.1"/>
    </source>
</evidence>
<dbReference type="PROSITE" id="PS51450">
    <property type="entry name" value="LRR"/>
    <property type="match status" value="2"/>
</dbReference>
<dbReference type="SUPFAM" id="SSF50044">
    <property type="entry name" value="SH3-domain"/>
    <property type="match status" value="1"/>
</dbReference>
<dbReference type="PROSITE" id="PS50106">
    <property type="entry name" value="PDZ"/>
    <property type="match status" value="1"/>
</dbReference>
<dbReference type="PANTHER" id="PTHR23119">
    <property type="entry name" value="DISCS LARGE"/>
    <property type="match status" value="1"/>
</dbReference>
<dbReference type="SMART" id="SM00364">
    <property type="entry name" value="LRR_BAC"/>
    <property type="match status" value="10"/>
</dbReference>
<dbReference type="GO" id="GO:0098887">
    <property type="term" value="P:neurotransmitter receptor transport, endosome to postsynaptic membrane"/>
    <property type="evidence" value="ECO:0007669"/>
    <property type="project" value="TreeGrafter"/>
</dbReference>
<gene>
    <name evidence="8" type="ORF">pdam_00010808</name>
</gene>
<feature type="compositionally biased region" description="Low complexity" evidence="5">
    <location>
        <begin position="513"/>
        <end position="526"/>
    </location>
</feature>
<dbReference type="Proteomes" id="UP000275408">
    <property type="component" value="Unassembled WGS sequence"/>
</dbReference>
<evidence type="ECO:0000259" key="7">
    <source>
        <dbReference type="PROSITE" id="PS50106"/>
    </source>
</evidence>
<feature type="region of interest" description="Disordered" evidence="5">
    <location>
        <begin position="1303"/>
        <end position="1329"/>
    </location>
</feature>
<keyword evidence="9" id="KW-1185">Reference proteome</keyword>
<feature type="region of interest" description="Disordered" evidence="5">
    <location>
        <begin position="1365"/>
        <end position="1485"/>
    </location>
</feature>
<dbReference type="GO" id="GO:0045211">
    <property type="term" value="C:postsynaptic membrane"/>
    <property type="evidence" value="ECO:0007669"/>
    <property type="project" value="TreeGrafter"/>
</dbReference>
<feature type="compositionally biased region" description="Gly residues" evidence="5">
    <location>
        <begin position="694"/>
        <end position="704"/>
    </location>
</feature>
<feature type="compositionally biased region" description="Basic and acidic residues" evidence="5">
    <location>
        <begin position="1155"/>
        <end position="1164"/>
    </location>
</feature>
<dbReference type="Pfam" id="PF13855">
    <property type="entry name" value="LRR_8"/>
    <property type="match status" value="1"/>
</dbReference>
<feature type="region of interest" description="Disordered" evidence="5">
    <location>
        <begin position="1557"/>
        <end position="1588"/>
    </location>
</feature>
<dbReference type="GO" id="GO:0016323">
    <property type="term" value="C:basolateral plasma membrane"/>
    <property type="evidence" value="ECO:0007669"/>
    <property type="project" value="TreeGrafter"/>
</dbReference>
<feature type="compositionally biased region" description="Low complexity" evidence="5">
    <location>
        <begin position="1071"/>
        <end position="1080"/>
    </location>
</feature>
<dbReference type="PROSITE" id="PS50002">
    <property type="entry name" value="SH3"/>
    <property type="match status" value="1"/>
</dbReference>
<dbReference type="InterPro" id="IPR001452">
    <property type="entry name" value="SH3_domain"/>
</dbReference>
<dbReference type="Gene3D" id="3.80.10.10">
    <property type="entry name" value="Ribonuclease Inhibitor"/>
    <property type="match status" value="4"/>
</dbReference>
<evidence type="ECO:0008006" key="10">
    <source>
        <dbReference type="Google" id="ProtNLM"/>
    </source>
</evidence>
<accession>A0A3M6UYV8</accession>
<feature type="compositionally biased region" description="Polar residues" evidence="5">
    <location>
        <begin position="1312"/>
        <end position="1321"/>
    </location>
</feature>
<proteinExistence type="predicted"/>
<feature type="compositionally biased region" description="Polar residues" evidence="5">
    <location>
        <begin position="1249"/>
        <end position="1258"/>
    </location>
</feature>
<dbReference type="PANTHER" id="PTHR23119:SF50">
    <property type="entry name" value="PDZ DOMAIN-CONTAINING PROTEIN"/>
    <property type="match status" value="1"/>
</dbReference>
<evidence type="ECO:0000256" key="5">
    <source>
        <dbReference type="SAM" id="MobiDB-lite"/>
    </source>
</evidence>
<feature type="region of interest" description="Disordered" evidence="5">
    <location>
        <begin position="1132"/>
        <end position="1185"/>
    </location>
</feature>
<evidence type="ECO:0000256" key="2">
    <source>
        <dbReference type="ARBA" id="ARBA00022614"/>
    </source>
</evidence>